<evidence type="ECO:0000313" key="2">
    <source>
        <dbReference type="Proteomes" id="UP000229681"/>
    </source>
</evidence>
<dbReference type="PANTHER" id="PTHR42307:SF2">
    <property type="entry name" value="PUP DEAMIDASE_DEPUPYLASE"/>
    <property type="match status" value="1"/>
</dbReference>
<organism evidence="1 2">
    <name type="scientific">Candidatus Thermofonsia Clade 1 bacterium</name>
    <dbReference type="NCBI Taxonomy" id="2364210"/>
    <lineage>
        <taxon>Bacteria</taxon>
        <taxon>Bacillati</taxon>
        <taxon>Chloroflexota</taxon>
        <taxon>Candidatus Thermofontia</taxon>
        <taxon>Candidatus Thermofonsia Clade 1</taxon>
    </lineage>
</organism>
<proteinExistence type="predicted"/>
<dbReference type="InterPro" id="IPR004347">
    <property type="entry name" value="Pup_ligase/deamidase"/>
</dbReference>
<dbReference type="AlphaFoldDB" id="A0A2M8P9I3"/>
<feature type="non-terminal residue" evidence="1">
    <location>
        <position position="148"/>
    </location>
</feature>
<accession>A0A2M8P9I3</accession>
<dbReference type="Pfam" id="PF03136">
    <property type="entry name" value="Pup_ligase"/>
    <property type="match status" value="1"/>
</dbReference>
<gene>
    <name evidence="1" type="ORF">CUN49_16710</name>
</gene>
<evidence type="ECO:0000313" key="1">
    <source>
        <dbReference type="EMBL" id="PJF34213.1"/>
    </source>
</evidence>
<comment type="caution">
    <text evidence="1">The sequence shown here is derived from an EMBL/GenBank/DDBJ whole genome shotgun (WGS) entry which is preliminary data.</text>
</comment>
<dbReference type="GO" id="GO:0019941">
    <property type="term" value="P:modification-dependent protein catabolic process"/>
    <property type="evidence" value="ECO:0007669"/>
    <property type="project" value="InterPro"/>
</dbReference>
<reference evidence="1 2" key="1">
    <citation type="submission" date="2017-11" db="EMBL/GenBank/DDBJ databases">
        <title>Evolution of Phototrophy in the Chloroflexi Phylum Driven by Horizontal Gene Transfer.</title>
        <authorList>
            <person name="Ward L.M."/>
            <person name="Hemp J."/>
            <person name="Shih P.M."/>
            <person name="Mcglynn S.E."/>
            <person name="Fischer W."/>
        </authorList>
    </citation>
    <scope>NUCLEOTIDE SEQUENCE [LARGE SCALE GENOMIC DNA]</scope>
    <source>
        <strain evidence="1">JP3_13</strain>
    </source>
</reference>
<dbReference type="GO" id="GO:0070490">
    <property type="term" value="P:protein pupylation"/>
    <property type="evidence" value="ECO:0007669"/>
    <property type="project" value="TreeGrafter"/>
</dbReference>
<evidence type="ECO:0008006" key="3">
    <source>
        <dbReference type="Google" id="ProtNLM"/>
    </source>
</evidence>
<name>A0A2M8P9I3_9CHLR</name>
<dbReference type="PANTHER" id="PTHR42307">
    <property type="entry name" value="PUP DEAMIDASE/DEPUPYLASE"/>
    <property type="match status" value="1"/>
</dbReference>
<dbReference type="GO" id="GO:0010498">
    <property type="term" value="P:proteasomal protein catabolic process"/>
    <property type="evidence" value="ECO:0007669"/>
    <property type="project" value="InterPro"/>
</dbReference>
<feature type="non-terminal residue" evidence="1">
    <location>
        <position position="1"/>
    </location>
</feature>
<dbReference type="EMBL" id="PGTM01000560">
    <property type="protein sequence ID" value="PJF34213.1"/>
    <property type="molecule type" value="Genomic_DNA"/>
</dbReference>
<protein>
    <recommendedName>
        <fullName evidence="3">Pup--protein ligase</fullName>
    </recommendedName>
</protein>
<dbReference type="GO" id="GO:0005524">
    <property type="term" value="F:ATP binding"/>
    <property type="evidence" value="ECO:0007669"/>
    <property type="project" value="TreeGrafter"/>
</dbReference>
<dbReference type="Proteomes" id="UP000229681">
    <property type="component" value="Unassembled WGS sequence"/>
</dbReference>
<sequence length="148" mass="16868">DKAADALLAYLLPRAQELLRTDGFRGRILIVKNNVDAYGNTYGCHENYMAERETAWLDHEDYLRLSIRYLVPFLATRLILCAPGRIGLGRRGEQGFAFQLGQRADFINAVASRDTRDMRGIFNVGRENEPFSEGNYRRLHLILGDACM</sequence>